<dbReference type="AlphaFoldDB" id="A0A4V6D830"/>
<dbReference type="PANTHER" id="PTHR33087">
    <property type="entry name" value="OS07G0539200 PROTEIN"/>
    <property type="match status" value="1"/>
</dbReference>
<feature type="region of interest" description="Disordered" evidence="1">
    <location>
        <begin position="261"/>
        <end position="371"/>
    </location>
</feature>
<protein>
    <recommendedName>
        <fullName evidence="4">DUF4283 domain-containing protein</fullName>
    </recommendedName>
</protein>
<keyword evidence="3" id="KW-1185">Reference proteome</keyword>
<dbReference type="EMBL" id="CM016555">
    <property type="protein sequence ID" value="TKW20476.1"/>
    <property type="molecule type" value="Genomic_DNA"/>
</dbReference>
<evidence type="ECO:0000256" key="1">
    <source>
        <dbReference type="SAM" id="MobiDB-lite"/>
    </source>
</evidence>
<dbReference type="Gramene" id="TKW20476">
    <property type="protein sequence ID" value="TKW20476"/>
    <property type="gene ID" value="SEVIR_4G091100v2"/>
</dbReference>
<proteinExistence type="predicted"/>
<feature type="compositionally biased region" description="Pro residues" evidence="1">
    <location>
        <begin position="265"/>
        <end position="274"/>
    </location>
</feature>
<dbReference type="PANTHER" id="PTHR33087:SF21">
    <property type="entry name" value="OS03G0782100 PROTEIN"/>
    <property type="match status" value="1"/>
</dbReference>
<reference evidence="2" key="1">
    <citation type="submission" date="2019-03" db="EMBL/GenBank/DDBJ databases">
        <title>WGS assembly of Setaria viridis.</title>
        <authorList>
            <person name="Huang P."/>
            <person name="Jenkins J."/>
            <person name="Grimwood J."/>
            <person name="Barry K."/>
            <person name="Healey A."/>
            <person name="Mamidi S."/>
            <person name="Sreedasyam A."/>
            <person name="Shu S."/>
            <person name="Feldman M."/>
            <person name="Wu J."/>
            <person name="Yu Y."/>
            <person name="Chen C."/>
            <person name="Johnson J."/>
            <person name="Rokhsar D."/>
            <person name="Baxter I."/>
            <person name="Schmutz J."/>
            <person name="Brutnell T."/>
            <person name="Kellogg E."/>
        </authorList>
    </citation>
    <scope>NUCLEOTIDE SEQUENCE [LARGE SCALE GENOMIC DNA]</scope>
</reference>
<evidence type="ECO:0000313" key="2">
    <source>
        <dbReference type="EMBL" id="TKW20476.1"/>
    </source>
</evidence>
<evidence type="ECO:0000313" key="3">
    <source>
        <dbReference type="Proteomes" id="UP000298652"/>
    </source>
</evidence>
<sequence>MAAARVGDPALQPSEDTLHIPTSFEIDHELRDWEGNALVTWAMCVPPSTTARNIEDTILEEFRLHPGEVSVTRHRPEAFLLRFQHRRHCKEVNAKGNINFRGNEVCVRPWRSLTGALGAALFYRVRICLDGVPRHAWLPDIVERLVGRNCALQCIDTNLLHPSDTRGIELWAWTADLSKIAKVMWLVFTTRSMDGSSSSVQINEVPPERWQRGIKHRVLVHLWEIHDYSAVTTDPHDPDVAVGEPEKWRLSWYWGVRDGDQEPAPAFPPFQHPPPPRRDERRGHDRRGGGRRERPDDHPDFHDWHGRRDDDDDDYDDWHCERRGHTDPRPPRGAAHDVQRREHSRSPRRRHGGHGNQGGRRRNLDGEVPLGADTRKATDFKLLYDLQVESMAEAAQKMFNLQRRHSPAAMPRPLLDIFRKTSSIVDAIGEEAWFDYSDNMNNPSKVPVHNVQPNVPLQQVFHRITSALPPLYNPSIQEVDEELHRMSVRLEVASQGMPTSGQDGRALPGAEPGRAVHAPAAGGVAGQRSPGIQDSGHINDGEPVIPVPEHQDASSFGALFTRPEPPLHSAPMPRQEPAPQAQPGSTKRRRSRRVFDMSMEYLAMFQGPLPPKVIAALTVAFNLEDEQAEALDAAMAMVAGEAIQDIQEAVDALQIEGPQAAA</sequence>
<dbReference type="InterPro" id="IPR053253">
    <property type="entry name" value="Sex_diff_modulator"/>
</dbReference>
<accession>A0A4V6D830</accession>
<name>A0A4V6D830_SETVI</name>
<evidence type="ECO:0008006" key="4">
    <source>
        <dbReference type="Google" id="ProtNLM"/>
    </source>
</evidence>
<gene>
    <name evidence="2" type="ORF">SEVIR_4G091100v2</name>
</gene>
<dbReference type="OMA" id="HINCHEV"/>
<feature type="compositionally biased region" description="Basic and acidic residues" evidence="1">
    <location>
        <begin position="317"/>
        <end position="345"/>
    </location>
</feature>
<feature type="region of interest" description="Disordered" evidence="1">
    <location>
        <begin position="521"/>
        <end position="591"/>
    </location>
</feature>
<dbReference type="Proteomes" id="UP000298652">
    <property type="component" value="Chromosome 4"/>
</dbReference>
<organism evidence="2 3">
    <name type="scientific">Setaria viridis</name>
    <name type="common">Green bristlegrass</name>
    <name type="synonym">Setaria italica subsp. viridis</name>
    <dbReference type="NCBI Taxonomy" id="4556"/>
    <lineage>
        <taxon>Eukaryota</taxon>
        <taxon>Viridiplantae</taxon>
        <taxon>Streptophyta</taxon>
        <taxon>Embryophyta</taxon>
        <taxon>Tracheophyta</taxon>
        <taxon>Spermatophyta</taxon>
        <taxon>Magnoliopsida</taxon>
        <taxon>Liliopsida</taxon>
        <taxon>Poales</taxon>
        <taxon>Poaceae</taxon>
        <taxon>PACMAD clade</taxon>
        <taxon>Panicoideae</taxon>
        <taxon>Panicodae</taxon>
        <taxon>Paniceae</taxon>
        <taxon>Cenchrinae</taxon>
        <taxon>Setaria</taxon>
    </lineage>
</organism>
<feature type="compositionally biased region" description="Basic and acidic residues" evidence="1">
    <location>
        <begin position="276"/>
        <end position="309"/>
    </location>
</feature>